<sequence length="125" mass="14878">MIGKKIRLYRRTKGMSLTELSRKANISKSYLSYIERDVKQNPSIEVLKKIAAVMDITVEELIEDSLPSIYKEEHYLDEEWLNLIQEAIDAGISKEQFKDFQEYIKYEKWSRHHKKKKKDGIKNIN</sequence>
<dbReference type="EMBL" id="FNDU01000008">
    <property type="protein sequence ID" value="SDI50566.1"/>
    <property type="molecule type" value="Genomic_DNA"/>
</dbReference>
<dbReference type="PANTHER" id="PTHR46797:SF13">
    <property type="entry name" value="HTH-TYPE TRANSCRIPTIONAL REGULATOR SINR"/>
    <property type="match status" value="1"/>
</dbReference>
<keyword evidence="1" id="KW-0238">DNA-binding</keyword>
<reference evidence="4 5" key="1">
    <citation type="submission" date="2016-10" db="EMBL/GenBank/DDBJ databases">
        <authorList>
            <person name="de Groot N.N."/>
        </authorList>
    </citation>
    <scope>NUCLEOTIDE SEQUENCE [LARGE SCALE GENOMIC DNA]</scope>
    <source>
        <strain evidence="5">P4B,CCM 7963,CECT 7998,DSM 25260,IBRC-M 10614,KCTC 13821</strain>
    </source>
</reference>
<dbReference type="RefSeq" id="WP_091586045.1">
    <property type="nucleotide sequence ID" value="NZ_FNDU01000008.1"/>
</dbReference>
<proteinExistence type="predicted"/>
<evidence type="ECO:0000313" key="5">
    <source>
        <dbReference type="Proteomes" id="UP000199017"/>
    </source>
</evidence>
<dbReference type="Pfam" id="PF01381">
    <property type="entry name" value="HTH_3"/>
    <property type="match status" value="1"/>
</dbReference>
<evidence type="ECO:0000259" key="2">
    <source>
        <dbReference type="PROSITE" id="PS50943"/>
    </source>
</evidence>
<dbReference type="PROSITE" id="PS50943">
    <property type="entry name" value="HTH_CROC1"/>
    <property type="match status" value="1"/>
</dbReference>
<dbReference type="SMART" id="SM00530">
    <property type="entry name" value="HTH_XRE"/>
    <property type="match status" value="1"/>
</dbReference>
<dbReference type="OrthoDB" id="1859224at2"/>
<dbReference type="Pfam" id="PF08671">
    <property type="entry name" value="SinI"/>
    <property type="match status" value="1"/>
</dbReference>
<gene>
    <name evidence="4" type="ORF">SAMN05216352_108150</name>
</gene>
<evidence type="ECO:0000256" key="1">
    <source>
        <dbReference type="ARBA" id="ARBA00023125"/>
    </source>
</evidence>
<dbReference type="InterPro" id="IPR050807">
    <property type="entry name" value="TransReg_Diox_bact_type"/>
</dbReference>
<dbReference type="InterPro" id="IPR036281">
    <property type="entry name" value="SinR/SinI_dimer_dom_sf"/>
</dbReference>
<keyword evidence="5" id="KW-1185">Reference proteome</keyword>
<protein>
    <submittedName>
        <fullName evidence="4">XRE family transcriptional regulator, master regulator for biofilm formation</fullName>
    </submittedName>
</protein>
<dbReference type="GO" id="GO:0005829">
    <property type="term" value="C:cytosol"/>
    <property type="evidence" value="ECO:0007669"/>
    <property type="project" value="TreeGrafter"/>
</dbReference>
<dbReference type="SUPFAM" id="SSF47406">
    <property type="entry name" value="SinR repressor dimerisation domain-like"/>
    <property type="match status" value="1"/>
</dbReference>
<dbReference type="Gene3D" id="1.10.260.40">
    <property type="entry name" value="lambda repressor-like DNA-binding domains"/>
    <property type="match status" value="1"/>
</dbReference>
<evidence type="ECO:0000259" key="3">
    <source>
        <dbReference type="PROSITE" id="PS51500"/>
    </source>
</evidence>
<name>A0A1G8L4D6_9BACI</name>
<dbReference type="InterPro" id="IPR010981">
    <property type="entry name" value="SinR/SinI_dimer_dom"/>
</dbReference>
<dbReference type="GO" id="GO:0003700">
    <property type="term" value="F:DNA-binding transcription factor activity"/>
    <property type="evidence" value="ECO:0007669"/>
    <property type="project" value="TreeGrafter"/>
</dbReference>
<dbReference type="PANTHER" id="PTHR46797">
    <property type="entry name" value="HTH-TYPE TRANSCRIPTIONAL REGULATOR"/>
    <property type="match status" value="1"/>
</dbReference>
<dbReference type="InterPro" id="IPR001387">
    <property type="entry name" value="Cro/C1-type_HTH"/>
</dbReference>
<dbReference type="InterPro" id="IPR010982">
    <property type="entry name" value="Lambda_DNA-bd_dom_sf"/>
</dbReference>
<dbReference type="Proteomes" id="UP000199017">
    <property type="component" value="Unassembled WGS sequence"/>
</dbReference>
<accession>A0A1G8L4D6</accession>
<dbReference type="CDD" id="cd00093">
    <property type="entry name" value="HTH_XRE"/>
    <property type="match status" value="1"/>
</dbReference>
<dbReference type="SUPFAM" id="SSF47413">
    <property type="entry name" value="lambda repressor-like DNA-binding domains"/>
    <property type="match status" value="1"/>
</dbReference>
<dbReference type="STRING" id="930129.SAMN05216352_108150"/>
<evidence type="ECO:0000313" key="4">
    <source>
        <dbReference type="EMBL" id="SDI50566.1"/>
    </source>
</evidence>
<dbReference type="GO" id="GO:0046983">
    <property type="term" value="F:protein dimerization activity"/>
    <property type="evidence" value="ECO:0007669"/>
    <property type="project" value="InterPro"/>
</dbReference>
<dbReference type="AlphaFoldDB" id="A0A1G8L4D6"/>
<organism evidence="4 5">
    <name type="scientific">Alteribacillus bidgolensis</name>
    <dbReference type="NCBI Taxonomy" id="930129"/>
    <lineage>
        <taxon>Bacteria</taxon>
        <taxon>Bacillati</taxon>
        <taxon>Bacillota</taxon>
        <taxon>Bacilli</taxon>
        <taxon>Bacillales</taxon>
        <taxon>Bacillaceae</taxon>
        <taxon>Alteribacillus</taxon>
    </lineage>
</organism>
<feature type="domain" description="Sin" evidence="3">
    <location>
        <begin position="67"/>
        <end position="105"/>
    </location>
</feature>
<feature type="domain" description="HTH cro/C1-type" evidence="2">
    <location>
        <begin position="6"/>
        <end position="61"/>
    </location>
</feature>
<dbReference type="PROSITE" id="PS51500">
    <property type="entry name" value="SIN"/>
    <property type="match status" value="1"/>
</dbReference>
<dbReference type="GO" id="GO:0003677">
    <property type="term" value="F:DNA binding"/>
    <property type="evidence" value="ECO:0007669"/>
    <property type="project" value="UniProtKB-KW"/>
</dbReference>